<organism evidence="1">
    <name type="scientific">Lentinula edodes betaflexi-like virus 1</name>
    <dbReference type="NCBI Taxonomy" id="2778985"/>
    <lineage>
        <taxon>Viruses</taxon>
        <taxon>Riboviria</taxon>
        <taxon>Orthornavirae</taxon>
        <taxon>Kitrinoviricota</taxon>
        <taxon>Alsuviricetes</taxon>
        <taxon>Tymovirales</taxon>
        <taxon>Betaflexiviridae</taxon>
    </lineage>
</organism>
<reference evidence="1" key="1">
    <citation type="submission" date="2019-11" db="EMBL/GenBank/DDBJ databases">
        <title>High-throughput sequencing reveals mycoviral diversity and a harmful negative-stranded RNA virus LeNSRV1 in edible mushroom Lentinula edodes.</title>
        <authorList>
            <person name="Guo M."/>
            <person name="Bian Y."/>
            <person name="Xu Z."/>
        </authorList>
    </citation>
    <scope>NUCLEOTIDE SEQUENCE</scope>
    <source>
        <strain evidence="1">Le22YD</strain>
    </source>
</reference>
<protein>
    <submittedName>
        <fullName evidence="1">Uncharacterized protein</fullName>
    </submittedName>
</protein>
<proteinExistence type="predicted"/>
<name>A0A7S7C2Z9_9VIRU</name>
<dbReference type="EMBL" id="MN744725">
    <property type="protein sequence ID" value="QOX06052.1"/>
    <property type="molecule type" value="Genomic_RNA"/>
</dbReference>
<sequence length="189" mass="20047">MSAPITATGSINKALPSIPLPAASTWQQIKDLYDAPGEHVFFLHMASGATAKPTTFNRCLNEIPGVKTLLASAYYVEVEKIYAETICLEDTSFSVVGLTPNQALSSVDFSTIFKFTSHVVSKGTPLVPGTQITELPFHQGLSRQIQPVPVDGVMPQLCASFSSPTAGTGILTVCVVCRVAGPVITHVDI</sequence>
<evidence type="ECO:0000313" key="1">
    <source>
        <dbReference type="EMBL" id="QOX06052.1"/>
    </source>
</evidence>
<accession>A0A7S7C2Z9</accession>